<dbReference type="Gene3D" id="3.90.1030.10">
    <property type="entry name" value="Ribosomal protein L17"/>
    <property type="match status" value="1"/>
</dbReference>
<proteinExistence type="inferred from homology"/>
<accession>A0A381ND31</accession>
<dbReference type="PANTHER" id="PTHR14413">
    <property type="entry name" value="RIBOSOMAL PROTEIN L17"/>
    <property type="match status" value="1"/>
</dbReference>
<dbReference type="Pfam" id="PF01196">
    <property type="entry name" value="Ribosomal_L17"/>
    <property type="match status" value="1"/>
</dbReference>
<dbReference type="InterPro" id="IPR036373">
    <property type="entry name" value="Ribosomal_bL17_sf"/>
</dbReference>
<dbReference type="NCBIfam" id="TIGR00059">
    <property type="entry name" value="L17"/>
    <property type="match status" value="1"/>
</dbReference>
<name>A0A381ND31_9ZZZZ</name>
<evidence type="ECO:0000313" key="5">
    <source>
        <dbReference type="EMBL" id="SUZ52024.1"/>
    </source>
</evidence>
<organism evidence="5">
    <name type="scientific">marine metagenome</name>
    <dbReference type="NCBI Taxonomy" id="408172"/>
    <lineage>
        <taxon>unclassified sequences</taxon>
        <taxon>metagenomes</taxon>
        <taxon>ecological metagenomes</taxon>
    </lineage>
</organism>
<protein>
    <recommendedName>
        <fullName evidence="6">50S ribosomal protein L17</fullName>
    </recommendedName>
</protein>
<dbReference type="GO" id="GO:0022625">
    <property type="term" value="C:cytosolic large ribosomal subunit"/>
    <property type="evidence" value="ECO:0007669"/>
    <property type="project" value="TreeGrafter"/>
</dbReference>
<dbReference type="SUPFAM" id="SSF64263">
    <property type="entry name" value="Prokaryotic ribosomal protein L17"/>
    <property type="match status" value="1"/>
</dbReference>
<evidence type="ECO:0000256" key="3">
    <source>
        <dbReference type="ARBA" id="ARBA00023274"/>
    </source>
</evidence>
<feature type="region of interest" description="Disordered" evidence="4">
    <location>
        <begin position="116"/>
        <end position="164"/>
    </location>
</feature>
<feature type="compositionally biased region" description="Basic and acidic residues" evidence="4">
    <location>
        <begin position="151"/>
        <end position="164"/>
    </location>
</feature>
<evidence type="ECO:0000256" key="4">
    <source>
        <dbReference type="SAM" id="MobiDB-lite"/>
    </source>
</evidence>
<dbReference type="PANTHER" id="PTHR14413:SF16">
    <property type="entry name" value="LARGE RIBOSOMAL SUBUNIT PROTEIN BL17M"/>
    <property type="match status" value="1"/>
</dbReference>
<evidence type="ECO:0000256" key="2">
    <source>
        <dbReference type="ARBA" id="ARBA00022980"/>
    </source>
</evidence>
<comment type="similarity">
    <text evidence="1">Belongs to the bacterial ribosomal protein bL17 family.</text>
</comment>
<dbReference type="GO" id="GO:0003735">
    <property type="term" value="F:structural constituent of ribosome"/>
    <property type="evidence" value="ECO:0007669"/>
    <property type="project" value="InterPro"/>
</dbReference>
<dbReference type="InterPro" id="IPR000456">
    <property type="entry name" value="Ribosomal_bL17"/>
</dbReference>
<dbReference type="HAMAP" id="MF_01368">
    <property type="entry name" value="Ribosomal_bL17"/>
    <property type="match status" value="1"/>
</dbReference>
<keyword evidence="3" id="KW-0687">Ribonucleoprotein</keyword>
<evidence type="ECO:0000256" key="1">
    <source>
        <dbReference type="ARBA" id="ARBA00008777"/>
    </source>
</evidence>
<dbReference type="InterPro" id="IPR047859">
    <property type="entry name" value="Ribosomal_bL17_CS"/>
</dbReference>
<reference evidence="5" key="1">
    <citation type="submission" date="2018-05" db="EMBL/GenBank/DDBJ databases">
        <authorList>
            <person name="Lanie J.A."/>
            <person name="Ng W.-L."/>
            <person name="Kazmierczak K.M."/>
            <person name="Andrzejewski T.M."/>
            <person name="Davidsen T.M."/>
            <person name="Wayne K.J."/>
            <person name="Tettelin H."/>
            <person name="Glass J.I."/>
            <person name="Rusch D."/>
            <person name="Podicherti R."/>
            <person name="Tsui H.-C.T."/>
            <person name="Winkler M.E."/>
        </authorList>
    </citation>
    <scope>NUCLEOTIDE SEQUENCE</scope>
</reference>
<dbReference type="PROSITE" id="PS01167">
    <property type="entry name" value="RIBOSOMAL_L17"/>
    <property type="match status" value="1"/>
</dbReference>
<keyword evidence="2" id="KW-0689">Ribosomal protein</keyword>
<dbReference type="EMBL" id="UINC01000253">
    <property type="protein sequence ID" value="SUZ52024.1"/>
    <property type="molecule type" value="Genomic_DNA"/>
</dbReference>
<dbReference type="AlphaFoldDB" id="A0A381ND31"/>
<gene>
    <name evidence="5" type="ORF">METZ01_LOCUS4878</name>
</gene>
<evidence type="ECO:0008006" key="6">
    <source>
        <dbReference type="Google" id="ProtNLM"/>
    </source>
</evidence>
<sequence>VTEHRTATLRNLAQMLLRHERIDTTVAKAKELRPFVERLITVAKRGLADGAETTRALHARRLVARDLADKKVAGKLFEMIAPRYADRPGGYTRVLRLGRRQGDCAEIAQIELVGSEYDPRTDASDGSPVEEAPAPKGVGGRFRAAAKRLGGRKEDKGSEPDAAE</sequence>
<dbReference type="GO" id="GO:0006412">
    <property type="term" value="P:translation"/>
    <property type="evidence" value="ECO:0007669"/>
    <property type="project" value="InterPro"/>
</dbReference>
<feature type="non-terminal residue" evidence="5">
    <location>
        <position position="1"/>
    </location>
</feature>